<evidence type="ECO:0000256" key="2">
    <source>
        <dbReference type="ARBA" id="ARBA00022801"/>
    </source>
</evidence>
<dbReference type="GO" id="GO:0046872">
    <property type="term" value="F:metal ion binding"/>
    <property type="evidence" value="ECO:0007669"/>
    <property type="project" value="UniProtKB-KW"/>
</dbReference>
<dbReference type="Pfam" id="PF00557">
    <property type="entry name" value="Peptidase_M24"/>
    <property type="match status" value="1"/>
</dbReference>
<feature type="domain" description="Peptidase M24" evidence="4">
    <location>
        <begin position="151"/>
        <end position="370"/>
    </location>
</feature>
<evidence type="ECO:0000256" key="3">
    <source>
        <dbReference type="RuleBase" id="RU000590"/>
    </source>
</evidence>
<organism evidence="5 6">
    <name type="scientific">Halogeometricum borinquense</name>
    <dbReference type="NCBI Taxonomy" id="60847"/>
    <lineage>
        <taxon>Archaea</taxon>
        <taxon>Methanobacteriati</taxon>
        <taxon>Methanobacteriota</taxon>
        <taxon>Stenosarchaea group</taxon>
        <taxon>Halobacteria</taxon>
        <taxon>Halobacteriales</taxon>
        <taxon>Haloferacaceae</taxon>
        <taxon>Halogeometricum</taxon>
    </lineage>
</organism>
<comment type="similarity">
    <text evidence="3">Belongs to the peptidase M24B family.</text>
</comment>
<dbReference type="Proteomes" id="UP000294028">
    <property type="component" value="Unassembled WGS sequence"/>
</dbReference>
<evidence type="ECO:0000313" key="5">
    <source>
        <dbReference type="EMBL" id="RYJ12792.1"/>
    </source>
</evidence>
<keyword evidence="1 3" id="KW-0479">Metal-binding</keyword>
<dbReference type="InterPro" id="IPR001131">
    <property type="entry name" value="Peptidase_M24B_aminopep-P_CS"/>
</dbReference>
<dbReference type="EMBL" id="RZHH01000002">
    <property type="protein sequence ID" value="RYJ12792.1"/>
    <property type="molecule type" value="Genomic_DNA"/>
</dbReference>
<comment type="caution">
    <text evidence="5">The sequence shown here is derived from an EMBL/GenBank/DDBJ whole genome shotgun (WGS) entry which is preliminary data.</text>
</comment>
<proteinExistence type="inferred from homology"/>
<dbReference type="GO" id="GO:0004177">
    <property type="term" value="F:aminopeptidase activity"/>
    <property type="evidence" value="ECO:0007669"/>
    <property type="project" value="UniProtKB-KW"/>
</dbReference>
<dbReference type="Gene3D" id="3.90.230.10">
    <property type="entry name" value="Creatinase/methionine aminopeptidase superfamily"/>
    <property type="match status" value="1"/>
</dbReference>
<dbReference type="AlphaFoldDB" id="A0A482T833"/>
<evidence type="ECO:0000256" key="1">
    <source>
        <dbReference type="ARBA" id="ARBA00022723"/>
    </source>
</evidence>
<dbReference type="InterPro" id="IPR036005">
    <property type="entry name" value="Creatinase/aminopeptidase-like"/>
</dbReference>
<dbReference type="InterPro" id="IPR050659">
    <property type="entry name" value="Peptidase_M24B"/>
</dbReference>
<dbReference type="RefSeq" id="WP_129783290.1">
    <property type="nucleotide sequence ID" value="NZ_RZHH01000002.1"/>
</dbReference>
<protein>
    <submittedName>
        <fullName evidence="5">Aminopeptidase P family protein</fullName>
    </submittedName>
</protein>
<keyword evidence="2" id="KW-0378">Hydrolase</keyword>
<dbReference type="PROSITE" id="PS00491">
    <property type="entry name" value="PROLINE_PEPTIDASE"/>
    <property type="match status" value="1"/>
</dbReference>
<gene>
    <name evidence="5" type="ORF">ELS19_01600</name>
</gene>
<evidence type="ECO:0000259" key="4">
    <source>
        <dbReference type="Pfam" id="PF00557"/>
    </source>
</evidence>
<accession>A0A482T833</accession>
<name>A0A482T833_9EURY</name>
<dbReference type="CDD" id="cd01066">
    <property type="entry name" value="APP_MetAP"/>
    <property type="match status" value="1"/>
</dbReference>
<dbReference type="InterPro" id="IPR000994">
    <property type="entry name" value="Pept_M24"/>
</dbReference>
<evidence type="ECO:0000313" key="6">
    <source>
        <dbReference type="Proteomes" id="UP000294028"/>
    </source>
</evidence>
<dbReference type="SUPFAM" id="SSF55920">
    <property type="entry name" value="Creatinase/aminopeptidase"/>
    <property type="match status" value="1"/>
</dbReference>
<keyword evidence="5" id="KW-0031">Aminopeptidase</keyword>
<dbReference type="PANTHER" id="PTHR46112">
    <property type="entry name" value="AMINOPEPTIDASE"/>
    <property type="match status" value="1"/>
</dbReference>
<dbReference type="PANTHER" id="PTHR46112:SF2">
    <property type="entry name" value="XAA-PRO AMINOPEPTIDASE P-RELATED"/>
    <property type="match status" value="1"/>
</dbReference>
<keyword evidence="5" id="KW-0645">Protease</keyword>
<reference evidence="5 6" key="1">
    <citation type="submission" date="2018-12" db="EMBL/GenBank/DDBJ databases">
        <title>Genome analysis provides insights into bioremediation potentialities of Halogeometricum borinquense strain N11.</title>
        <authorList>
            <person name="Najjari A."/>
            <person name="Youssef N."/>
            <person name="Fhoula I."/>
            <person name="Ben Dhia O."/>
            <person name="Mahjoubi M."/>
            <person name="Ouzari H.I."/>
            <person name="Cherif A."/>
        </authorList>
    </citation>
    <scope>NUCLEOTIDE SEQUENCE [LARGE SCALE GENOMIC DNA]</scope>
    <source>
        <strain evidence="5 6">N11</strain>
    </source>
</reference>
<sequence length="388" mass="41579">MPDPHGSLPAPETDPAFLDSALAAADAVGFVAVGNRFDDGLRYLTRFSGPDRNYAFVYADGEAILCAPALFTEQAEREFAGTVRTTDVGDPTGIRAANTLSDLGASSGTVLVPQSIPHDAAVHLEQAGYDLESTTAVADARLIKTESEIDCLRRVQRAAVRGMRRAEEILAAAEPMDDELIWQDAPLSTERLRRQVNAELAVYGVRDAGNTVIGAGPTCADLHYTGMDVLRPDETILLDISPRGPHGYYGDLSRTYVVDSNGGWERRAYVAVEAALKAGLAEIEPGAHANEIHREAAAELTAHGFDPNADEGEAGFTHGTGHGVGISLHEGPSLREPVELESGMVFTVEPGVYDPEQGGVRLEELVVVTDDGYETLHEYPRSFTPRAD</sequence>